<keyword evidence="1" id="KW-0285">Flavoprotein</keyword>
<dbReference type="PANTHER" id="PTHR42847">
    <property type="entry name" value="ALKANESULFONATE MONOOXYGENASE"/>
    <property type="match status" value="1"/>
</dbReference>
<dbReference type="Pfam" id="PF00296">
    <property type="entry name" value="Bac_luciferase"/>
    <property type="match status" value="1"/>
</dbReference>
<keyword evidence="4" id="KW-0503">Monooxygenase</keyword>
<dbReference type="SUPFAM" id="SSF51679">
    <property type="entry name" value="Bacterial luciferase-like"/>
    <property type="match status" value="1"/>
</dbReference>
<dbReference type="Proteomes" id="UP001164693">
    <property type="component" value="Chromosome"/>
</dbReference>
<evidence type="ECO:0000256" key="4">
    <source>
        <dbReference type="ARBA" id="ARBA00023033"/>
    </source>
</evidence>
<dbReference type="Gene3D" id="3.20.20.30">
    <property type="entry name" value="Luciferase-like domain"/>
    <property type="match status" value="1"/>
</dbReference>
<accession>A0ABY7K2Y6</accession>
<keyword evidence="7" id="KW-1185">Reference proteome</keyword>
<organism evidence="6 7">
    <name type="scientific">Jatrophihabitans cynanchi</name>
    <dbReference type="NCBI Taxonomy" id="2944128"/>
    <lineage>
        <taxon>Bacteria</taxon>
        <taxon>Bacillati</taxon>
        <taxon>Actinomycetota</taxon>
        <taxon>Actinomycetes</taxon>
        <taxon>Jatrophihabitantales</taxon>
        <taxon>Jatrophihabitantaceae</taxon>
        <taxon>Jatrophihabitans</taxon>
    </lineage>
</organism>
<dbReference type="InterPro" id="IPR036661">
    <property type="entry name" value="Luciferase-like_sf"/>
</dbReference>
<evidence type="ECO:0000256" key="3">
    <source>
        <dbReference type="ARBA" id="ARBA00023002"/>
    </source>
</evidence>
<dbReference type="InterPro" id="IPR019923">
    <property type="entry name" value="Lucif-like_OxRdtase_MSMEG_2516"/>
</dbReference>
<dbReference type="EMBL" id="CP097463">
    <property type="protein sequence ID" value="WAX57967.1"/>
    <property type="molecule type" value="Genomic_DNA"/>
</dbReference>
<dbReference type="InterPro" id="IPR050172">
    <property type="entry name" value="SsuD_RutA_monooxygenase"/>
</dbReference>
<evidence type="ECO:0000256" key="2">
    <source>
        <dbReference type="ARBA" id="ARBA00022643"/>
    </source>
</evidence>
<evidence type="ECO:0000313" key="6">
    <source>
        <dbReference type="EMBL" id="WAX57967.1"/>
    </source>
</evidence>
<dbReference type="PANTHER" id="PTHR42847:SF4">
    <property type="entry name" value="ALKANESULFONATE MONOOXYGENASE-RELATED"/>
    <property type="match status" value="1"/>
</dbReference>
<sequence>MRPFRFLADVHEIVTGRELAARARRAEQLGYHALVLPDHLIGQLSPVVTMATVAAATSTLRVSAFVLNNDLRHPAVLAQDLASIDVLSGGRLDVAIGAGWNKPEYDAIGLRFDPTRVRQARLAESITVLKGLLSGARFSFTGEHYTITDYPAEPVPVQRPHPPFFIGGGGRRTLALAGREADTVGLAPRILAGGKVDAASLTLAAAREKIEWVRAAAGARFESLEFNIYPSTWPVTITDDLHGEARRVVDHLRSRTGVELTEDEVIDSPHVFIGSVDRLVEKFLQLREELGITSIMLGEIDELLPVVERLSGR</sequence>
<evidence type="ECO:0000256" key="1">
    <source>
        <dbReference type="ARBA" id="ARBA00022630"/>
    </source>
</evidence>
<keyword evidence="2" id="KW-0288">FMN</keyword>
<protein>
    <submittedName>
        <fullName evidence="6">TIGR03621 family F420-dependent LLM class oxidoreductase</fullName>
    </submittedName>
</protein>
<keyword evidence="3" id="KW-0560">Oxidoreductase</keyword>
<name>A0ABY7K2Y6_9ACTN</name>
<gene>
    <name evidence="6" type="ORF">M6B22_04170</name>
</gene>
<reference evidence="6" key="1">
    <citation type="submission" date="2022-05" db="EMBL/GenBank/DDBJ databases">
        <title>Jatrophihabitans sp. SB3-54 whole genome sequence.</title>
        <authorList>
            <person name="Suh M.K."/>
            <person name="Eom M.K."/>
            <person name="Kim J.S."/>
            <person name="Kim H.S."/>
            <person name="Do H.E."/>
            <person name="Shin Y.K."/>
            <person name="Lee J.-S."/>
        </authorList>
    </citation>
    <scope>NUCLEOTIDE SEQUENCE</scope>
    <source>
        <strain evidence="6">SB3-54</strain>
    </source>
</reference>
<dbReference type="InterPro" id="IPR011251">
    <property type="entry name" value="Luciferase-like_dom"/>
</dbReference>
<evidence type="ECO:0000313" key="7">
    <source>
        <dbReference type="Proteomes" id="UP001164693"/>
    </source>
</evidence>
<feature type="domain" description="Luciferase-like" evidence="5">
    <location>
        <begin position="5"/>
        <end position="207"/>
    </location>
</feature>
<dbReference type="RefSeq" id="WP_269444515.1">
    <property type="nucleotide sequence ID" value="NZ_CP097463.1"/>
</dbReference>
<proteinExistence type="predicted"/>
<dbReference type="NCBIfam" id="TIGR03621">
    <property type="entry name" value="F420_MSMEG_2516"/>
    <property type="match status" value="1"/>
</dbReference>
<evidence type="ECO:0000259" key="5">
    <source>
        <dbReference type="Pfam" id="PF00296"/>
    </source>
</evidence>